<dbReference type="InterPro" id="IPR023043">
    <property type="entry name" value="NAD(P)H_OxRDtase_bac/plastid"/>
</dbReference>
<dbReference type="GO" id="GO:0005886">
    <property type="term" value="C:plasma membrane"/>
    <property type="evidence" value="ECO:0007669"/>
    <property type="project" value="UniProtKB-SubCell"/>
</dbReference>
<keyword evidence="3 7" id="KW-0813">Transport</keyword>
<keyword evidence="7" id="KW-1278">Translocase</keyword>
<dbReference type="GO" id="GO:0048038">
    <property type="term" value="F:quinone binding"/>
    <property type="evidence" value="ECO:0007669"/>
    <property type="project" value="UniProtKB-KW"/>
</dbReference>
<keyword evidence="7 9" id="KW-0830">Ubiquinone</keyword>
<dbReference type="GO" id="GO:0008137">
    <property type="term" value="F:NADH dehydrogenase (ubiquinone) activity"/>
    <property type="evidence" value="ECO:0007669"/>
    <property type="project" value="InterPro"/>
</dbReference>
<feature type="transmembrane region" description="Helical" evidence="7">
    <location>
        <begin position="145"/>
        <end position="169"/>
    </location>
</feature>
<dbReference type="GO" id="GO:0030964">
    <property type="term" value="C:NADH dehydrogenase complex"/>
    <property type="evidence" value="ECO:0007669"/>
    <property type="project" value="TreeGrafter"/>
</dbReference>
<dbReference type="Proteomes" id="UP000464178">
    <property type="component" value="Chromosome"/>
</dbReference>
<keyword evidence="4 7" id="KW-0812">Transmembrane</keyword>
<evidence type="ECO:0000256" key="3">
    <source>
        <dbReference type="ARBA" id="ARBA00022448"/>
    </source>
</evidence>
<dbReference type="GO" id="GO:0050136">
    <property type="term" value="F:NADH dehydrogenase (quinone) (non-electrogenic) activity"/>
    <property type="evidence" value="ECO:0007669"/>
    <property type="project" value="UniProtKB-UniRule"/>
</dbReference>
<evidence type="ECO:0000256" key="2">
    <source>
        <dbReference type="ARBA" id="ARBA00008472"/>
    </source>
</evidence>
<dbReference type="EMBL" id="LR593886">
    <property type="protein sequence ID" value="VTR94396.1"/>
    <property type="molecule type" value="Genomic_DNA"/>
</dbReference>
<keyword evidence="6 7" id="KW-0472">Membrane</keyword>
<proteinExistence type="inferred from homology"/>
<keyword evidence="7 8" id="KW-0520">NAD</keyword>
<organism evidence="9 10">
    <name type="scientific">Gemmata massiliana</name>
    <dbReference type="NCBI Taxonomy" id="1210884"/>
    <lineage>
        <taxon>Bacteria</taxon>
        <taxon>Pseudomonadati</taxon>
        <taxon>Planctomycetota</taxon>
        <taxon>Planctomycetia</taxon>
        <taxon>Gemmatales</taxon>
        <taxon>Gemmataceae</taxon>
        <taxon>Gemmata</taxon>
    </lineage>
</organism>
<name>A0A6P2D1D3_9BACT</name>
<evidence type="ECO:0000256" key="5">
    <source>
        <dbReference type="ARBA" id="ARBA00022989"/>
    </source>
</evidence>
<evidence type="ECO:0000256" key="4">
    <source>
        <dbReference type="ARBA" id="ARBA00022692"/>
    </source>
</evidence>
<feature type="transmembrane region" description="Helical" evidence="7">
    <location>
        <begin position="56"/>
        <end position="79"/>
    </location>
</feature>
<dbReference type="KEGG" id="gms:SOIL9_33180"/>
<dbReference type="Gene3D" id="1.20.58.1610">
    <property type="entry name" value="NADH:ubiquinone/plastoquinone oxidoreductase, chain 3"/>
    <property type="match status" value="1"/>
</dbReference>
<accession>A0A6P2D1D3</accession>
<keyword evidence="5 7" id="KW-1133">Transmembrane helix</keyword>
<comment type="catalytic activity">
    <reaction evidence="7 8">
        <text>a quinone + NADH + 5 H(+)(in) = a quinol + NAD(+) + 4 H(+)(out)</text>
        <dbReference type="Rhea" id="RHEA:57888"/>
        <dbReference type="ChEBI" id="CHEBI:15378"/>
        <dbReference type="ChEBI" id="CHEBI:24646"/>
        <dbReference type="ChEBI" id="CHEBI:57540"/>
        <dbReference type="ChEBI" id="CHEBI:57945"/>
        <dbReference type="ChEBI" id="CHEBI:132124"/>
    </reaction>
</comment>
<evidence type="ECO:0000313" key="9">
    <source>
        <dbReference type="EMBL" id="VTR94396.1"/>
    </source>
</evidence>
<dbReference type="PANTHER" id="PTHR11058:SF9">
    <property type="entry name" value="NADH-UBIQUINONE OXIDOREDUCTASE CHAIN 3"/>
    <property type="match status" value="1"/>
</dbReference>
<sequence>MHASTDPSRLFFGHPCEILHKEAIVARTTGEGMSVTPVQTPGGIEPAFDLTAYYPILIYAVVCVLFAVGAIAGTHLFPFKPRKPTKIKQMPYESGMDPVGSARMQFDIKFYLIAILFLVFDVELLFLYPWAVIAYGEGGDQTWRTVFGTVVFLEIMVFLVTFVIAYVYAWKKGVFQWR</sequence>
<feature type="transmembrane region" description="Helical" evidence="7">
    <location>
        <begin position="110"/>
        <end position="133"/>
    </location>
</feature>
<comment type="function">
    <text evidence="7">NDH-1 shuttles electrons from NADH, via FMN and iron-sulfur (Fe-S) centers, to quinones in the respiratory chain. The immediate electron acceptor for the enzyme in this species is believed to be ubiquinone. Couples the redox reaction to proton translocation (for every two electrons transferred, four hydrogen ions are translocated across the cytoplasmic membrane), and thus conserves the redox energy in a proton gradient.</text>
</comment>
<keyword evidence="7" id="KW-1003">Cell membrane</keyword>
<keyword evidence="10" id="KW-1185">Reference proteome</keyword>
<comment type="similarity">
    <text evidence="2 7 8">Belongs to the complex I subunit 3 family.</text>
</comment>
<evidence type="ECO:0000313" key="10">
    <source>
        <dbReference type="Proteomes" id="UP000464178"/>
    </source>
</evidence>
<evidence type="ECO:0000256" key="1">
    <source>
        <dbReference type="ARBA" id="ARBA00004141"/>
    </source>
</evidence>
<dbReference type="AlphaFoldDB" id="A0A6P2D1D3"/>
<comment type="subcellular location">
    <subcellularLocation>
        <location evidence="7 8">Cell membrane</location>
        <topology evidence="7 8">Multi-pass membrane protein</topology>
    </subcellularLocation>
    <subcellularLocation>
        <location evidence="1">Membrane</location>
        <topology evidence="1">Multi-pass membrane protein</topology>
    </subcellularLocation>
</comment>
<dbReference type="InterPro" id="IPR038430">
    <property type="entry name" value="NDAH_ubi_oxred_su3_sf"/>
</dbReference>
<dbReference type="Pfam" id="PF00507">
    <property type="entry name" value="Oxidored_q4"/>
    <property type="match status" value="1"/>
</dbReference>
<evidence type="ECO:0000256" key="7">
    <source>
        <dbReference type="HAMAP-Rule" id="MF_01394"/>
    </source>
</evidence>
<gene>
    <name evidence="7" type="primary">nuoA</name>
    <name evidence="9" type="ORF">SOIL9_33180</name>
</gene>
<protein>
    <recommendedName>
        <fullName evidence="7">NADH-quinone oxidoreductase subunit A</fullName>
        <ecNumber evidence="7">7.1.1.-</ecNumber>
    </recommendedName>
    <alternativeName>
        <fullName evidence="7">NADH dehydrogenase I subunit A</fullName>
    </alternativeName>
    <alternativeName>
        <fullName evidence="7">NDH-1 subunit A</fullName>
    </alternativeName>
    <alternativeName>
        <fullName evidence="7">NUO1</fullName>
    </alternativeName>
</protein>
<reference evidence="9 10" key="1">
    <citation type="submission" date="2019-05" db="EMBL/GenBank/DDBJ databases">
        <authorList>
            <consortium name="Science for Life Laboratories"/>
        </authorList>
    </citation>
    <scope>NUCLEOTIDE SEQUENCE [LARGE SCALE GENOMIC DNA]</scope>
    <source>
        <strain evidence="9">Soil9</strain>
    </source>
</reference>
<comment type="subunit">
    <text evidence="7">NDH-1 is composed of 14 different subunits. Subunits NuoA, H, J, K, L, M, N constitute the membrane sector of the complex.</text>
</comment>
<keyword evidence="7 8" id="KW-0874">Quinone</keyword>
<dbReference type="PANTHER" id="PTHR11058">
    <property type="entry name" value="NADH-UBIQUINONE OXIDOREDUCTASE CHAIN 3"/>
    <property type="match status" value="1"/>
</dbReference>
<dbReference type="HAMAP" id="MF_01394">
    <property type="entry name" value="NDH1_NuoA"/>
    <property type="match status" value="1"/>
</dbReference>
<dbReference type="EC" id="7.1.1.-" evidence="7"/>
<dbReference type="InterPro" id="IPR000440">
    <property type="entry name" value="NADH_UbQ/plastoQ_OxRdtase_su3"/>
</dbReference>
<evidence type="ECO:0000256" key="6">
    <source>
        <dbReference type="ARBA" id="ARBA00023136"/>
    </source>
</evidence>
<evidence type="ECO:0000256" key="8">
    <source>
        <dbReference type="RuleBase" id="RU003639"/>
    </source>
</evidence>